<name>A0ABD2CQ90_VESMC</name>
<evidence type="ECO:0000313" key="2">
    <source>
        <dbReference type="EMBL" id="KAL2747279.1"/>
    </source>
</evidence>
<keyword evidence="1" id="KW-0472">Membrane</keyword>
<keyword evidence="1" id="KW-1133">Transmembrane helix</keyword>
<dbReference type="EMBL" id="JAYRBN010000037">
    <property type="protein sequence ID" value="KAL2747279.1"/>
    <property type="molecule type" value="Genomic_DNA"/>
</dbReference>
<reference evidence="2 3" key="1">
    <citation type="journal article" date="2024" name="Ann. Entomol. Soc. Am.">
        <title>Genomic analyses of the southern and eastern yellowjacket wasps (Hymenoptera: Vespidae) reveal evolutionary signatures of social life.</title>
        <authorList>
            <person name="Catto M.A."/>
            <person name="Caine P.B."/>
            <person name="Orr S.E."/>
            <person name="Hunt B.G."/>
            <person name="Goodisman M.A.D."/>
        </authorList>
    </citation>
    <scope>NUCLEOTIDE SEQUENCE [LARGE SCALE GENOMIC DNA]</scope>
    <source>
        <strain evidence="2">232</strain>
        <tissue evidence="2">Head and thorax</tissue>
    </source>
</reference>
<organism evidence="2 3">
    <name type="scientific">Vespula maculifrons</name>
    <name type="common">Eastern yellow jacket</name>
    <name type="synonym">Wasp</name>
    <dbReference type="NCBI Taxonomy" id="7453"/>
    <lineage>
        <taxon>Eukaryota</taxon>
        <taxon>Metazoa</taxon>
        <taxon>Ecdysozoa</taxon>
        <taxon>Arthropoda</taxon>
        <taxon>Hexapoda</taxon>
        <taxon>Insecta</taxon>
        <taxon>Pterygota</taxon>
        <taxon>Neoptera</taxon>
        <taxon>Endopterygota</taxon>
        <taxon>Hymenoptera</taxon>
        <taxon>Apocrita</taxon>
        <taxon>Aculeata</taxon>
        <taxon>Vespoidea</taxon>
        <taxon>Vespidae</taxon>
        <taxon>Vespinae</taxon>
        <taxon>Vespula</taxon>
    </lineage>
</organism>
<feature type="transmembrane region" description="Helical" evidence="1">
    <location>
        <begin position="80"/>
        <end position="102"/>
    </location>
</feature>
<keyword evidence="3" id="KW-1185">Reference proteome</keyword>
<dbReference type="AlphaFoldDB" id="A0ABD2CQ90"/>
<comment type="caution">
    <text evidence="2">The sequence shown here is derived from an EMBL/GenBank/DDBJ whole genome shotgun (WGS) entry which is preliminary data.</text>
</comment>
<gene>
    <name evidence="2" type="ORF">V1477_005649</name>
</gene>
<dbReference type="Proteomes" id="UP001607303">
    <property type="component" value="Unassembled WGS sequence"/>
</dbReference>
<feature type="transmembrane region" description="Helical" evidence="1">
    <location>
        <begin position="48"/>
        <end position="74"/>
    </location>
</feature>
<evidence type="ECO:0000313" key="3">
    <source>
        <dbReference type="Proteomes" id="UP001607303"/>
    </source>
</evidence>
<sequence length="121" mass="14354">MIECYAISYVHEITIIHIYKILHCLACILDIDLRCFLRFMLIRYKIKLLHLSISVVMINIIPCMIPAIFLVLLMCINTHLHIVCTMLCNKFLVLNLFNIFLFQCLHNSTEYYNIFDNIKII</sequence>
<protein>
    <submittedName>
        <fullName evidence="2">Uncharacterized protein</fullName>
    </submittedName>
</protein>
<proteinExistence type="predicted"/>
<keyword evidence="1" id="KW-0812">Transmembrane</keyword>
<accession>A0ABD2CQ90</accession>
<evidence type="ECO:0000256" key="1">
    <source>
        <dbReference type="SAM" id="Phobius"/>
    </source>
</evidence>